<sequence length="245" mass="28148">MDEVRLVIYIRARDLRLDESETRHLLIWAKGTMETVNSIICFMGEIFDGRVRLVICLLIGGYGGRRLRHLLIWELRWTEGDSVICLQAGPWTVRLVILLGPRQGYDGRLISSICLFGRRDSSSAYLGEVTVDKDSSSAYLGEVTVGESDSSSELEKNYWRKWSCQIIISVGVPTSSDAPHRLQAKNWAHFPENILATELKKHPTKRCRVCYKHKIRKETTCQCRQCQVPLHLPTCFEKHHTVQNY</sequence>
<protein>
    <submittedName>
        <fullName evidence="1">Uncharacterized protein</fullName>
    </submittedName>
</protein>
<evidence type="ECO:0000313" key="2">
    <source>
        <dbReference type="Proteomes" id="UP000499080"/>
    </source>
</evidence>
<keyword evidence="2" id="KW-1185">Reference proteome</keyword>
<name>A0A4Y2RHR6_ARAVE</name>
<proteinExistence type="predicted"/>
<accession>A0A4Y2RHR6</accession>
<dbReference type="OrthoDB" id="8194810at2759"/>
<gene>
    <name evidence="1" type="ORF">AVEN_174440_1</name>
</gene>
<comment type="caution">
    <text evidence="1">The sequence shown here is derived from an EMBL/GenBank/DDBJ whole genome shotgun (WGS) entry which is preliminary data.</text>
</comment>
<reference evidence="1 2" key="1">
    <citation type="journal article" date="2019" name="Sci. Rep.">
        <title>Orb-weaving spider Araneus ventricosus genome elucidates the spidroin gene catalogue.</title>
        <authorList>
            <person name="Kono N."/>
            <person name="Nakamura H."/>
            <person name="Ohtoshi R."/>
            <person name="Moran D.A.P."/>
            <person name="Shinohara A."/>
            <person name="Yoshida Y."/>
            <person name="Fujiwara M."/>
            <person name="Mori M."/>
            <person name="Tomita M."/>
            <person name="Arakawa K."/>
        </authorList>
    </citation>
    <scope>NUCLEOTIDE SEQUENCE [LARGE SCALE GENOMIC DNA]</scope>
</reference>
<dbReference type="AlphaFoldDB" id="A0A4Y2RHR6"/>
<dbReference type="EMBL" id="BGPR01017172">
    <property type="protein sequence ID" value="GBN75327.1"/>
    <property type="molecule type" value="Genomic_DNA"/>
</dbReference>
<evidence type="ECO:0000313" key="1">
    <source>
        <dbReference type="EMBL" id="GBN75327.1"/>
    </source>
</evidence>
<organism evidence="1 2">
    <name type="scientific">Araneus ventricosus</name>
    <name type="common">Orbweaver spider</name>
    <name type="synonym">Epeira ventricosa</name>
    <dbReference type="NCBI Taxonomy" id="182803"/>
    <lineage>
        <taxon>Eukaryota</taxon>
        <taxon>Metazoa</taxon>
        <taxon>Ecdysozoa</taxon>
        <taxon>Arthropoda</taxon>
        <taxon>Chelicerata</taxon>
        <taxon>Arachnida</taxon>
        <taxon>Araneae</taxon>
        <taxon>Araneomorphae</taxon>
        <taxon>Entelegynae</taxon>
        <taxon>Araneoidea</taxon>
        <taxon>Araneidae</taxon>
        <taxon>Araneus</taxon>
    </lineage>
</organism>
<dbReference type="Proteomes" id="UP000499080">
    <property type="component" value="Unassembled WGS sequence"/>
</dbReference>